<reference evidence="2 3" key="1">
    <citation type="journal article" date="2013" name="BMC Genomics">
        <title>Genomics-driven discovery of the pneumocandin biosynthetic gene cluster in the fungus Glarea lozoyensis.</title>
        <authorList>
            <person name="Chen L."/>
            <person name="Yue Q."/>
            <person name="Zhang X."/>
            <person name="Xiang M."/>
            <person name="Wang C."/>
            <person name="Li S."/>
            <person name="Che Y."/>
            <person name="Ortiz-Lopez F.J."/>
            <person name="Bills G.F."/>
            <person name="Liu X."/>
            <person name="An Z."/>
        </authorList>
    </citation>
    <scope>NUCLEOTIDE SEQUENCE [LARGE SCALE GENOMIC DNA]</scope>
    <source>
        <strain evidence="3">ATCC 20868 / MF5171</strain>
    </source>
</reference>
<gene>
    <name evidence="2" type="ORF">GLAREA_12929</name>
</gene>
<proteinExistence type="predicted"/>
<feature type="chain" id="PRO_5004519760" evidence="1">
    <location>
        <begin position="23"/>
        <end position="275"/>
    </location>
</feature>
<feature type="signal peptide" evidence="1">
    <location>
        <begin position="1"/>
        <end position="22"/>
    </location>
</feature>
<dbReference type="EMBL" id="KE145365">
    <property type="protein sequence ID" value="EPE30206.1"/>
    <property type="molecule type" value="Genomic_DNA"/>
</dbReference>
<evidence type="ECO:0000313" key="2">
    <source>
        <dbReference type="EMBL" id="EPE30206.1"/>
    </source>
</evidence>
<protein>
    <submittedName>
        <fullName evidence="2">Uncharacterized protein</fullName>
    </submittedName>
</protein>
<accession>S3DDZ3</accession>
<keyword evidence="3" id="KW-1185">Reference proteome</keyword>
<dbReference type="KEGG" id="glz:GLAREA_12929"/>
<dbReference type="STRING" id="1116229.S3DDZ3"/>
<dbReference type="AlphaFoldDB" id="S3DDZ3"/>
<dbReference type="RefSeq" id="XP_008082883.1">
    <property type="nucleotide sequence ID" value="XM_008084692.1"/>
</dbReference>
<dbReference type="GeneID" id="19471969"/>
<keyword evidence="1" id="KW-0732">Signal</keyword>
<dbReference type="HOGENOM" id="CLU_1012110_0_0_1"/>
<evidence type="ECO:0000313" key="3">
    <source>
        <dbReference type="Proteomes" id="UP000016922"/>
    </source>
</evidence>
<sequence length="275" mass="29325">MFILRNISVTSILLSSHILCEGITPAVPSATSISPSASYSTPRITTTFTQPSQCTNAGFTSIEGEYETEIYEHLIVVIHPGIDLKYTTCLPPQLYSSVLAGFDSTYLGPFEALVCPHNWEIFRERRNSSYIMCCPRGYNLGHSNLGTPDRPGRGAVCSSWLEGGAVFDVTTLGSDLKATVNLATAGPDGTTVLARYAFNGHTFNGSDSSSATITTPASGTATSSLLVPITTTSSFISTLLSPSQPTATSLTTRTIFSGCLKVFNVFLFILSFVSI</sequence>
<organism evidence="2 3">
    <name type="scientific">Glarea lozoyensis (strain ATCC 20868 / MF5171)</name>
    <dbReference type="NCBI Taxonomy" id="1116229"/>
    <lineage>
        <taxon>Eukaryota</taxon>
        <taxon>Fungi</taxon>
        <taxon>Dikarya</taxon>
        <taxon>Ascomycota</taxon>
        <taxon>Pezizomycotina</taxon>
        <taxon>Leotiomycetes</taxon>
        <taxon>Helotiales</taxon>
        <taxon>Helotiaceae</taxon>
        <taxon>Glarea</taxon>
    </lineage>
</organism>
<dbReference type="Proteomes" id="UP000016922">
    <property type="component" value="Unassembled WGS sequence"/>
</dbReference>
<name>S3DDZ3_GLAL2</name>
<dbReference type="OrthoDB" id="5985073at2759"/>
<evidence type="ECO:0000256" key="1">
    <source>
        <dbReference type="SAM" id="SignalP"/>
    </source>
</evidence>